<dbReference type="AlphaFoldDB" id="X1RFG4"/>
<reference evidence="1" key="1">
    <citation type="journal article" date="2014" name="Front. Microbiol.">
        <title>High frequency of phylogenetically diverse reductive dehalogenase-homologous genes in deep subseafloor sedimentary metagenomes.</title>
        <authorList>
            <person name="Kawai M."/>
            <person name="Futagami T."/>
            <person name="Toyoda A."/>
            <person name="Takaki Y."/>
            <person name="Nishi S."/>
            <person name="Hori S."/>
            <person name="Arai W."/>
            <person name="Tsubouchi T."/>
            <person name="Morono Y."/>
            <person name="Uchiyama I."/>
            <person name="Ito T."/>
            <person name="Fujiyama A."/>
            <person name="Inagaki F."/>
            <person name="Takami H."/>
        </authorList>
    </citation>
    <scope>NUCLEOTIDE SEQUENCE</scope>
    <source>
        <strain evidence="1">Expedition CK06-06</strain>
    </source>
</reference>
<accession>X1RFG4</accession>
<dbReference type="EMBL" id="BARV01039131">
    <property type="protein sequence ID" value="GAI54339.1"/>
    <property type="molecule type" value="Genomic_DNA"/>
</dbReference>
<feature type="non-terminal residue" evidence="1">
    <location>
        <position position="1"/>
    </location>
</feature>
<sequence length="30" mass="3623">IRRQEKMIINPIKKRRVEKGLTQAKLALKY</sequence>
<protein>
    <submittedName>
        <fullName evidence="1">Uncharacterized protein</fullName>
    </submittedName>
</protein>
<organism evidence="1">
    <name type="scientific">marine sediment metagenome</name>
    <dbReference type="NCBI Taxonomy" id="412755"/>
    <lineage>
        <taxon>unclassified sequences</taxon>
        <taxon>metagenomes</taxon>
        <taxon>ecological metagenomes</taxon>
    </lineage>
</organism>
<comment type="caution">
    <text evidence="1">The sequence shown here is derived from an EMBL/GenBank/DDBJ whole genome shotgun (WGS) entry which is preliminary data.</text>
</comment>
<name>X1RFG4_9ZZZZ</name>
<proteinExistence type="predicted"/>
<gene>
    <name evidence="1" type="ORF">S06H3_60068</name>
</gene>
<evidence type="ECO:0000313" key="1">
    <source>
        <dbReference type="EMBL" id="GAI54339.1"/>
    </source>
</evidence>